<dbReference type="STRING" id="460384.SAMN05216313_107157"/>
<sequence length="531" mass="59994">MSVTVSDLLKLPSLKPARVLAGAGGLSRTVAYVSVLEYANPQILEDDLFPGDTYSGSEIVITGFMNNPADERLQCAVVRRLAEAGEVGLILYYVGVYVPAVPEEMKRIADEKDFVLIQMPENRMDFRYGEAICEIMERIVRDRMVNPAFVNELLEQVSRLPRHQRTVDTMLKMLSERMMASFLLTDGSLRVLNEATWPHSLGKTLRDFLEAGNLPEPEGEADVCINGSDYRLCRVSVKLDQSRRMELFIFREGEPLSRSAVEQAGDAVRLAANIWSTQHETVAVRELVRAILQDEPMKMRRLANIFHIEVAAIHSMVILHGEQEWNDGNSAAVLQRLSDLLNSYFGTVVTDAYEGELVLFMDGPGSLGEEREIQMALEACLAGEDQPCTFTWCNHLADTAAVREAFLLHREYLADARKLFPHKNAYHTREMEFARACRLRIAGGETGLYECQRPLEPIAREKDEACLDTLEVYLLDAQCSYQRAGELLFLHKNTVKYRLNRCSDLVGYHIGDFPDTLPLYHAVAVRRLLRS</sequence>
<feature type="domain" description="Purine catabolism PurC-like" evidence="1">
    <location>
        <begin position="7"/>
        <end position="139"/>
    </location>
</feature>
<dbReference type="PANTHER" id="PTHR33744:SF16">
    <property type="entry name" value="CARBOHYDRATE DIACID REGULATOR"/>
    <property type="match status" value="1"/>
</dbReference>
<keyword evidence="3" id="KW-0238">DNA-binding</keyword>
<dbReference type="InterPro" id="IPR042070">
    <property type="entry name" value="PucR_C-HTH_sf"/>
</dbReference>
<gene>
    <name evidence="3" type="ORF">SAMN05216313_107157</name>
</gene>
<name>A0A1I0F2B6_9FIRM</name>
<dbReference type="Pfam" id="PF13556">
    <property type="entry name" value="HTH_30"/>
    <property type="match status" value="1"/>
</dbReference>
<reference evidence="4" key="1">
    <citation type="submission" date="2016-10" db="EMBL/GenBank/DDBJ databases">
        <authorList>
            <person name="Varghese N."/>
            <person name="Submissions S."/>
        </authorList>
    </citation>
    <scope>NUCLEOTIDE SEQUENCE [LARGE SCALE GENOMIC DNA]</scope>
    <source>
        <strain evidence="4">NLAE-zl-G277</strain>
    </source>
</reference>
<evidence type="ECO:0000259" key="2">
    <source>
        <dbReference type="Pfam" id="PF13556"/>
    </source>
</evidence>
<protein>
    <submittedName>
        <fullName evidence="3">DNA-binding transcriptional regulator, PucR family</fullName>
    </submittedName>
</protein>
<evidence type="ECO:0000313" key="3">
    <source>
        <dbReference type="EMBL" id="SET51516.1"/>
    </source>
</evidence>
<dbReference type="InterPro" id="IPR012914">
    <property type="entry name" value="PucR_dom"/>
</dbReference>
<dbReference type="GO" id="GO:0003677">
    <property type="term" value="F:DNA binding"/>
    <property type="evidence" value="ECO:0007669"/>
    <property type="project" value="UniProtKB-KW"/>
</dbReference>
<organism evidence="3 4">
    <name type="scientific">Enterocloster lavalensis</name>
    <dbReference type="NCBI Taxonomy" id="460384"/>
    <lineage>
        <taxon>Bacteria</taxon>
        <taxon>Bacillati</taxon>
        <taxon>Bacillota</taxon>
        <taxon>Clostridia</taxon>
        <taxon>Lachnospirales</taxon>
        <taxon>Lachnospiraceae</taxon>
        <taxon>Enterocloster</taxon>
    </lineage>
</organism>
<dbReference type="PANTHER" id="PTHR33744">
    <property type="entry name" value="CARBOHYDRATE DIACID REGULATOR"/>
    <property type="match status" value="1"/>
</dbReference>
<evidence type="ECO:0000259" key="1">
    <source>
        <dbReference type="Pfam" id="PF07905"/>
    </source>
</evidence>
<accession>A0A1I0F2B6</accession>
<dbReference type="Proteomes" id="UP000198508">
    <property type="component" value="Unassembled WGS sequence"/>
</dbReference>
<keyword evidence="4" id="KW-1185">Reference proteome</keyword>
<dbReference type="Pfam" id="PF07905">
    <property type="entry name" value="PucR"/>
    <property type="match status" value="1"/>
</dbReference>
<dbReference type="Gene3D" id="1.10.10.2840">
    <property type="entry name" value="PucR C-terminal helix-turn-helix domain"/>
    <property type="match status" value="1"/>
</dbReference>
<feature type="domain" description="PucR C-terminal helix-turn-helix" evidence="2">
    <location>
        <begin position="467"/>
        <end position="524"/>
    </location>
</feature>
<dbReference type="InterPro" id="IPR051448">
    <property type="entry name" value="CdaR-like_regulators"/>
</dbReference>
<dbReference type="EMBL" id="FOIM01000007">
    <property type="protein sequence ID" value="SET51516.1"/>
    <property type="molecule type" value="Genomic_DNA"/>
</dbReference>
<evidence type="ECO:0000313" key="4">
    <source>
        <dbReference type="Proteomes" id="UP000198508"/>
    </source>
</evidence>
<dbReference type="AlphaFoldDB" id="A0A1I0F2B6"/>
<proteinExistence type="predicted"/>
<dbReference type="RefSeq" id="WP_092362660.1">
    <property type="nucleotide sequence ID" value="NZ_FOIM01000007.1"/>
</dbReference>
<dbReference type="InterPro" id="IPR025736">
    <property type="entry name" value="PucR_C-HTH_dom"/>
</dbReference>